<dbReference type="EMBL" id="CP026925">
    <property type="protein sequence ID" value="AVH44414.1"/>
    <property type="molecule type" value="Genomic_DNA"/>
</dbReference>
<reference evidence="1 2" key="1">
    <citation type="submission" date="2018-02" db="EMBL/GenBank/DDBJ databases">
        <title>Complete genome sequence of Agrobacterium tumefaciens 1D1609.</title>
        <authorList>
            <person name="Cho S.-T."/>
            <person name="Haryono M."/>
            <person name="Chang H.-H."/>
            <person name="Santos M.N."/>
            <person name="Lai E.-M."/>
            <person name="Kuo C.-H."/>
        </authorList>
    </citation>
    <scope>NUCLEOTIDE SEQUENCE [LARGE SCALE GENOMIC DNA]</scope>
    <source>
        <strain evidence="1 2">1D1609</strain>
    </source>
</reference>
<name>A0A2L2LJA2_AGRTU</name>
<evidence type="ECO:0000313" key="2">
    <source>
        <dbReference type="Proteomes" id="UP000237717"/>
    </source>
</evidence>
<organism evidence="1 2">
    <name type="scientific">Agrobacterium tumefaciens</name>
    <dbReference type="NCBI Taxonomy" id="358"/>
    <lineage>
        <taxon>Bacteria</taxon>
        <taxon>Pseudomonadati</taxon>
        <taxon>Pseudomonadota</taxon>
        <taxon>Alphaproteobacteria</taxon>
        <taxon>Hyphomicrobiales</taxon>
        <taxon>Rhizobiaceae</taxon>
        <taxon>Rhizobium/Agrobacterium group</taxon>
        <taxon>Agrobacterium</taxon>
        <taxon>Agrobacterium tumefaciens complex</taxon>
    </lineage>
</organism>
<accession>A0A2L2LJA2</accession>
<dbReference type="AlphaFoldDB" id="A0A2L2LJA2"/>
<dbReference type="Proteomes" id="UP000237717">
    <property type="component" value="Chromosome II"/>
</dbReference>
<sequence>MLTLSFGVASIGSVSRPSNVVGTTVHVSQHAG</sequence>
<gene>
    <name evidence="1" type="ORF">At1D1609_43710</name>
</gene>
<proteinExistence type="predicted"/>
<evidence type="ECO:0000313" key="1">
    <source>
        <dbReference type="EMBL" id="AVH44414.1"/>
    </source>
</evidence>
<protein>
    <submittedName>
        <fullName evidence="1">Uncharacterized protein</fullName>
    </submittedName>
</protein>